<feature type="compositionally biased region" description="Basic and acidic residues" evidence="1">
    <location>
        <begin position="21"/>
        <end position="38"/>
    </location>
</feature>
<dbReference type="AlphaFoldDB" id="A0A834MHE1"/>
<reference evidence="2" key="1">
    <citation type="submission" date="2020-08" db="EMBL/GenBank/DDBJ databases">
        <title>Genome sequencing and assembly of the red palm weevil Rhynchophorus ferrugineus.</title>
        <authorList>
            <person name="Dias G.B."/>
            <person name="Bergman C.M."/>
            <person name="Manee M."/>
        </authorList>
    </citation>
    <scope>NUCLEOTIDE SEQUENCE</scope>
    <source>
        <strain evidence="2">AA-2017</strain>
        <tissue evidence="2">Whole larva</tissue>
    </source>
</reference>
<evidence type="ECO:0000256" key="1">
    <source>
        <dbReference type="SAM" id="MobiDB-lite"/>
    </source>
</evidence>
<keyword evidence="3" id="KW-1185">Reference proteome</keyword>
<organism evidence="2 3">
    <name type="scientific">Rhynchophorus ferrugineus</name>
    <name type="common">Red palm weevil</name>
    <name type="synonym">Curculio ferrugineus</name>
    <dbReference type="NCBI Taxonomy" id="354439"/>
    <lineage>
        <taxon>Eukaryota</taxon>
        <taxon>Metazoa</taxon>
        <taxon>Ecdysozoa</taxon>
        <taxon>Arthropoda</taxon>
        <taxon>Hexapoda</taxon>
        <taxon>Insecta</taxon>
        <taxon>Pterygota</taxon>
        <taxon>Neoptera</taxon>
        <taxon>Endopterygota</taxon>
        <taxon>Coleoptera</taxon>
        <taxon>Polyphaga</taxon>
        <taxon>Cucujiformia</taxon>
        <taxon>Curculionidae</taxon>
        <taxon>Dryophthorinae</taxon>
        <taxon>Rhynchophorus</taxon>
    </lineage>
</organism>
<feature type="region of interest" description="Disordered" evidence="1">
    <location>
        <begin position="1"/>
        <end position="66"/>
    </location>
</feature>
<feature type="compositionally biased region" description="Basic and acidic residues" evidence="1">
    <location>
        <begin position="1"/>
        <end position="11"/>
    </location>
</feature>
<evidence type="ECO:0000313" key="2">
    <source>
        <dbReference type="EMBL" id="KAF7278459.1"/>
    </source>
</evidence>
<dbReference type="EMBL" id="JAACXV010000400">
    <property type="protein sequence ID" value="KAF7278459.1"/>
    <property type="molecule type" value="Genomic_DNA"/>
</dbReference>
<sequence>MKTLSAERRNFVPDSGPPNLDKSRAKQKSDSREEERKIKNGTPPRTLTATGRRKRGPFEICPRARI</sequence>
<proteinExistence type="predicted"/>
<protein>
    <submittedName>
        <fullName evidence="2">Uncharacterized protein</fullName>
    </submittedName>
</protein>
<comment type="caution">
    <text evidence="2">The sequence shown here is derived from an EMBL/GenBank/DDBJ whole genome shotgun (WGS) entry which is preliminary data.</text>
</comment>
<accession>A0A834MHE1</accession>
<name>A0A834MHE1_RHYFE</name>
<evidence type="ECO:0000313" key="3">
    <source>
        <dbReference type="Proteomes" id="UP000625711"/>
    </source>
</evidence>
<dbReference type="Proteomes" id="UP000625711">
    <property type="component" value="Unassembled WGS sequence"/>
</dbReference>
<gene>
    <name evidence="2" type="ORF">GWI33_008418</name>
</gene>